<keyword evidence="1" id="KW-0812">Transmembrane</keyword>
<reference evidence="2" key="1">
    <citation type="journal article" date="2021" name="Sci. Rep.">
        <title>Diploid genomic architecture of Nitzschia inconspicua, an elite biomass production diatom.</title>
        <authorList>
            <person name="Oliver A."/>
            <person name="Podell S."/>
            <person name="Pinowska A."/>
            <person name="Traller J.C."/>
            <person name="Smith S.R."/>
            <person name="McClure R."/>
            <person name="Beliaev A."/>
            <person name="Bohutskyi P."/>
            <person name="Hill E.A."/>
            <person name="Rabines A."/>
            <person name="Zheng H."/>
            <person name="Allen L.Z."/>
            <person name="Kuo A."/>
            <person name="Grigoriev I.V."/>
            <person name="Allen A.E."/>
            <person name="Hazlebeck D."/>
            <person name="Allen E.E."/>
        </authorList>
    </citation>
    <scope>NUCLEOTIDE SEQUENCE</scope>
    <source>
        <strain evidence="2">Hildebrandi</strain>
    </source>
</reference>
<name>A0A9K3PEE7_9STRA</name>
<evidence type="ECO:0000313" key="3">
    <source>
        <dbReference type="EMBL" id="KAG7371498.1"/>
    </source>
</evidence>
<gene>
    <name evidence="3" type="ORF">IV203_020068</name>
    <name evidence="2" type="ORF">IV203_021699</name>
</gene>
<keyword evidence="1" id="KW-0472">Membrane</keyword>
<dbReference type="EMBL" id="JAGRRH010000004">
    <property type="protein sequence ID" value="KAG7371498.1"/>
    <property type="molecule type" value="Genomic_DNA"/>
</dbReference>
<evidence type="ECO:0000313" key="2">
    <source>
        <dbReference type="EMBL" id="KAG7343691.1"/>
    </source>
</evidence>
<evidence type="ECO:0000256" key="1">
    <source>
        <dbReference type="SAM" id="Phobius"/>
    </source>
</evidence>
<accession>A0A9K3PEE7</accession>
<feature type="transmembrane region" description="Helical" evidence="1">
    <location>
        <begin position="44"/>
        <end position="64"/>
    </location>
</feature>
<keyword evidence="4" id="KW-1185">Reference proteome</keyword>
<keyword evidence="1" id="KW-1133">Transmembrane helix</keyword>
<protein>
    <submittedName>
        <fullName evidence="2">Uncharacterized protein</fullName>
    </submittedName>
</protein>
<dbReference type="OrthoDB" id="10016939at2759"/>
<dbReference type="CDD" id="cd22884">
    <property type="entry name" value="TOM22"/>
    <property type="match status" value="1"/>
</dbReference>
<proteinExistence type="predicted"/>
<dbReference type="EMBL" id="JAGRRH010000023">
    <property type="protein sequence ID" value="KAG7343691.1"/>
    <property type="molecule type" value="Genomic_DNA"/>
</dbReference>
<evidence type="ECO:0000313" key="4">
    <source>
        <dbReference type="Proteomes" id="UP000693970"/>
    </source>
</evidence>
<comment type="caution">
    <text evidence="2">The sequence shown here is derived from an EMBL/GenBank/DDBJ whole genome shotgun (WGS) entry which is preliminary data.</text>
</comment>
<organism evidence="2 4">
    <name type="scientific">Nitzschia inconspicua</name>
    <dbReference type="NCBI Taxonomy" id="303405"/>
    <lineage>
        <taxon>Eukaryota</taxon>
        <taxon>Sar</taxon>
        <taxon>Stramenopiles</taxon>
        <taxon>Ochrophyta</taxon>
        <taxon>Bacillariophyta</taxon>
        <taxon>Bacillariophyceae</taxon>
        <taxon>Bacillariophycidae</taxon>
        <taxon>Bacillariales</taxon>
        <taxon>Bacillariaceae</taxon>
        <taxon>Nitzschia</taxon>
    </lineage>
</organism>
<dbReference type="Proteomes" id="UP000693970">
    <property type="component" value="Unassembled WGS sequence"/>
</dbReference>
<sequence>MAPGTTTARTGGGGIKGFLERANKSFQQGFAFSREWSWWLAQKGGSVGLFLASTSMVVLLPLIFEINREAMTVASERQQITELRNQGHSDRQLQEMGFLEISLHKPSVAAMKK</sequence>
<reference evidence="2" key="2">
    <citation type="submission" date="2021-04" db="EMBL/GenBank/DDBJ databases">
        <authorList>
            <person name="Podell S."/>
        </authorList>
    </citation>
    <scope>NUCLEOTIDE SEQUENCE</scope>
    <source>
        <strain evidence="2">Hildebrandi</strain>
    </source>
</reference>
<dbReference type="AlphaFoldDB" id="A0A9K3PEE7"/>